<dbReference type="Pfam" id="PF16459">
    <property type="entry name" value="Phage_TAC_13"/>
    <property type="match status" value="1"/>
</dbReference>
<name>A0A2H4J335_9CAUD</name>
<feature type="region of interest" description="Disordered" evidence="1">
    <location>
        <begin position="116"/>
        <end position="135"/>
    </location>
</feature>
<dbReference type="EMBL" id="MF417892">
    <property type="protein sequence ID" value="ASN69550.1"/>
    <property type="molecule type" value="Genomic_DNA"/>
</dbReference>
<organism evidence="2">
    <name type="scientific">uncultured Caudovirales phage</name>
    <dbReference type="NCBI Taxonomy" id="2100421"/>
    <lineage>
        <taxon>Viruses</taxon>
        <taxon>Duplodnaviria</taxon>
        <taxon>Heunggongvirae</taxon>
        <taxon>Uroviricota</taxon>
        <taxon>Caudoviricetes</taxon>
        <taxon>Peduoviridae</taxon>
        <taxon>Maltschvirus</taxon>
        <taxon>Maltschvirus maltsch</taxon>
    </lineage>
</organism>
<protein>
    <recommendedName>
        <fullName evidence="3">Tail assembly chaperone</fullName>
    </recommendedName>
</protein>
<evidence type="ECO:0000313" key="2">
    <source>
        <dbReference type="EMBL" id="ASN69550.1"/>
    </source>
</evidence>
<dbReference type="InterPro" id="IPR024410">
    <property type="entry name" value="Phage_TAC_12"/>
</dbReference>
<feature type="compositionally biased region" description="Polar residues" evidence="1">
    <location>
        <begin position="122"/>
        <end position="135"/>
    </location>
</feature>
<accession>A0A2H4J335</accession>
<evidence type="ECO:0000256" key="1">
    <source>
        <dbReference type="SAM" id="MobiDB-lite"/>
    </source>
</evidence>
<sequence length="135" mass="14927">MKKVDILSFSAGSTAQLVEKQVEFTIDGEDFSSDVLVKRLSYDESVGITRGKNLDKLLMADLVKMRILATIYNKDTQQPLFASLDEVGKSAPQIMDALHRASDDVNDFVGKQQMKHLKKMNSGANSSQAESAEEQ</sequence>
<gene>
    <name evidence="2" type="ORF">2F2_31</name>
</gene>
<proteinExistence type="predicted"/>
<reference evidence="2" key="1">
    <citation type="submission" date="2017-06" db="EMBL/GenBank/DDBJ databases">
        <title>Novel phages from South African skin metaviromes.</title>
        <authorList>
            <person name="van Zyl L.J."/>
            <person name="Abrahams Y."/>
            <person name="Stander E.A."/>
            <person name="Kirby B.M."/>
            <person name="Clavaud C."/>
            <person name="Farcet C."/>
            <person name="Breton L."/>
            <person name="Trindade M.I."/>
        </authorList>
    </citation>
    <scope>NUCLEOTIDE SEQUENCE</scope>
</reference>
<evidence type="ECO:0008006" key="3">
    <source>
        <dbReference type="Google" id="ProtNLM"/>
    </source>
</evidence>